<gene>
    <name evidence="6" type="ORF">JR316_008277</name>
</gene>
<keyword evidence="4" id="KW-0732">Signal</keyword>
<proteinExistence type="inferred from homology"/>
<dbReference type="PRINTS" id="PR00742">
    <property type="entry name" value="GLHYDRLASE35"/>
</dbReference>
<evidence type="ECO:0000256" key="3">
    <source>
        <dbReference type="ARBA" id="ARBA00023295"/>
    </source>
</evidence>
<dbReference type="AlphaFoldDB" id="A0A8H7XRK8"/>
<dbReference type="InterPro" id="IPR031330">
    <property type="entry name" value="Gly_Hdrlase_35_cat"/>
</dbReference>
<feature type="domain" description="Glycoside hydrolase 35 catalytic" evidence="5">
    <location>
        <begin position="44"/>
        <end position="298"/>
    </location>
</feature>
<name>A0A8H7XRK8_PSICU</name>
<evidence type="ECO:0000256" key="4">
    <source>
        <dbReference type="SAM" id="SignalP"/>
    </source>
</evidence>
<reference evidence="6" key="1">
    <citation type="submission" date="2021-02" db="EMBL/GenBank/DDBJ databases">
        <title>Psilocybe cubensis genome.</title>
        <authorList>
            <person name="Mckernan K.J."/>
            <person name="Crawford S."/>
            <person name="Trippe A."/>
            <person name="Kane L.T."/>
            <person name="Mclaughlin S."/>
        </authorList>
    </citation>
    <scope>NUCLEOTIDE SEQUENCE [LARGE SCALE GENOMIC DNA]</scope>
    <source>
        <strain evidence="6">MGC-MH-2018</strain>
    </source>
</reference>
<organism evidence="6">
    <name type="scientific">Psilocybe cubensis</name>
    <name type="common">Psychedelic mushroom</name>
    <name type="synonym">Stropharia cubensis</name>
    <dbReference type="NCBI Taxonomy" id="181762"/>
    <lineage>
        <taxon>Eukaryota</taxon>
        <taxon>Fungi</taxon>
        <taxon>Dikarya</taxon>
        <taxon>Basidiomycota</taxon>
        <taxon>Agaricomycotina</taxon>
        <taxon>Agaricomycetes</taxon>
        <taxon>Agaricomycetidae</taxon>
        <taxon>Agaricales</taxon>
        <taxon>Agaricineae</taxon>
        <taxon>Strophariaceae</taxon>
        <taxon>Psilocybe</taxon>
    </lineage>
</organism>
<evidence type="ECO:0000256" key="2">
    <source>
        <dbReference type="ARBA" id="ARBA00022801"/>
    </source>
</evidence>
<accession>A0A8H7XRK8</accession>
<dbReference type="EMBL" id="JAFIQS010000008">
    <property type="protein sequence ID" value="KAG5166196.1"/>
    <property type="molecule type" value="Genomic_DNA"/>
</dbReference>
<feature type="chain" id="PRO_5034339569" description="Glycoside hydrolase 35 catalytic domain-containing protein" evidence="4">
    <location>
        <begin position="19"/>
        <end position="304"/>
    </location>
</feature>
<comment type="similarity">
    <text evidence="1">Belongs to the glycosyl hydrolase 35 family.</text>
</comment>
<sequence>MLWRILVPLCFCVLSVYSSLHIPPSLERRNSTGLTDAVTWDPHSLFIQGQRVFILSAEIHPWRLPGNPDLWGDIFQKVKANGFNTVSFCVNWATHFPTPNTNETLGDFQEGTYRDIQRFIDEAKKAGLWMIARPGPYINAETTGGGLPGWVGNIAGALRTNNANYAQAWTPYMTAISQIIAKNQITNGGPIILVQAENEYSASASNDIYMQAIIDLYRSNGIVIPTTHNDQHAGLNGNFSPDKPGTHVDIYCGDSYPQGSNSWAQVQSVYYSNHVASAPSDPLCLAELGGGFLLGWGSLIYRYF</sequence>
<keyword evidence="2" id="KW-0378">Hydrolase</keyword>
<dbReference type="InterPro" id="IPR001944">
    <property type="entry name" value="Glycoside_Hdrlase_35"/>
</dbReference>
<protein>
    <recommendedName>
        <fullName evidence="5">Glycoside hydrolase 35 catalytic domain-containing protein</fullName>
    </recommendedName>
</protein>
<dbReference type="Gene3D" id="3.20.20.80">
    <property type="entry name" value="Glycosidases"/>
    <property type="match status" value="1"/>
</dbReference>
<comment type="caution">
    <text evidence="6">The sequence shown here is derived from an EMBL/GenBank/DDBJ whole genome shotgun (WGS) entry which is preliminary data.</text>
</comment>
<evidence type="ECO:0000313" key="6">
    <source>
        <dbReference type="EMBL" id="KAG5166196.1"/>
    </source>
</evidence>
<dbReference type="GO" id="GO:0004553">
    <property type="term" value="F:hydrolase activity, hydrolyzing O-glycosyl compounds"/>
    <property type="evidence" value="ECO:0007669"/>
    <property type="project" value="InterPro"/>
</dbReference>
<evidence type="ECO:0000259" key="5">
    <source>
        <dbReference type="Pfam" id="PF01301"/>
    </source>
</evidence>
<dbReference type="SUPFAM" id="SSF51445">
    <property type="entry name" value="(Trans)glycosidases"/>
    <property type="match status" value="1"/>
</dbReference>
<dbReference type="PROSITE" id="PS01182">
    <property type="entry name" value="GLYCOSYL_HYDROL_F35"/>
    <property type="match status" value="1"/>
</dbReference>
<dbReference type="InterPro" id="IPR019801">
    <property type="entry name" value="Glyco_hydro_35_CS"/>
</dbReference>
<feature type="signal peptide" evidence="4">
    <location>
        <begin position="1"/>
        <end position="18"/>
    </location>
</feature>
<keyword evidence="3" id="KW-0326">Glycosidase</keyword>
<dbReference type="Pfam" id="PF01301">
    <property type="entry name" value="Glyco_hydro_35"/>
    <property type="match status" value="1"/>
</dbReference>
<dbReference type="PANTHER" id="PTHR23421">
    <property type="entry name" value="BETA-GALACTOSIDASE RELATED"/>
    <property type="match status" value="1"/>
</dbReference>
<evidence type="ECO:0000256" key="1">
    <source>
        <dbReference type="ARBA" id="ARBA00009809"/>
    </source>
</evidence>
<dbReference type="InterPro" id="IPR017853">
    <property type="entry name" value="GH"/>
</dbReference>
<dbReference type="GO" id="GO:0005975">
    <property type="term" value="P:carbohydrate metabolic process"/>
    <property type="evidence" value="ECO:0007669"/>
    <property type="project" value="InterPro"/>
</dbReference>